<keyword evidence="11" id="KW-1185">Reference proteome</keyword>
<evidence type="ECO:0000256" key="6">
    <source>
        <dbReference type="ARBA" id="ARBA00059338"/>
    </source>
</evidence>
<gene>
    <name evidence="10" type="primary">SWI5</name>
</gene>
<keyword evidence="4" id="KW-0234">DNA repair</keyword>
<dbReference type="Ensembl" id="ENSSHAT00000048630.1">
    <property type="protein sequence ID" value="ENSSHAP00000027941.1"/>
    <property type="gene ID" value="ENSSHAG00000028584.1"/>
</dbReference>
<evidence type="ECO:0000256" key="7">
    <source>
        <dbReference type="ARBA" id="ARBA00065229"/>
    </source>
</evidence>
<evidence type="ECO:0000256" key="2">
    <source>
        <dbReference type="ARBA" id="ARBA00019825"/>
    </source>
</evidence>
<evidence type="ECO:0000256" key="3">
    <source>
        <dbReference type="ARBA" id="ARBA00022763"/>
    </source>
</evidence>
<name>A0A7N4NUG2_SARHA</name>
<reference evidence="10" key="2">
    <citation type="submission" date="2025-08" db="UniProtKB">
        <authorList>
            <consortium name="Ensembl"/>
        </authorList>
    </citation>
    <scope>IDENTIFICATION</scope>
</reference>
<keyword evidence="8" id="KW-0175">Coiled coil</keyword>
<keyword evidence="3" id="KW-0227">DNA damage</keyword>
<evidence type="ECO:0000313" key="11">
    <source>
        <dbReference type="Proteomes" id="UP000007648"/>
    </source>
</evidence>
<dbReference type="AlphaFoldDB" id="A0A7N4NUG2"/>
<feature type="region of interest" description="Disordered" evidence="9">
    <location>
        <begin position="93"/>
        <end position="115"/>
    </location>
</feature>
<feature type="coiled-coil region" evidence="8">
    <location>
        <begin position="142"/>
        <end position="169"/>
    </location>
</feature>
<dbReference type="PANTHER" id="PTHR28529:SF2">
    <property type="entry name" value="DNA REPAIR PROTEIN SWI5 HOMOLOG"/>
    <property type="match status" value="1"/>
</dbReference>
<protein>
    <recommendedName>
        <fullName evidence="2">DNA repair protein SWI5 homolog</fullName>
    </recommendedName>
    <alternativeName>
        <fullName evidence="5">Protein SAE3 homolog</fullName>
    </alternativeName>
</protein>
<evidence type="ECO:0000256" key="8">
    <source>
        <dbReference type="SAM" id="Coils"/>
    </source>
</evidence>
<dbReference type="Gene3D" id="1.20.5.170">
    <property type="match status" value="1"/>
</dbReference>
<feature type="region of interest" description="Disordered" evidence="9">
    <location>
        <begin position="1"/>
        <end position="39"/>
    </location>
</feature>
<reference evidence="10" key="3">
    <citation type="submission" date="2025-09" db="UniProtKB">
        <authorList>
            <consortium name="Ensembl"/>
        </authorList>
    </citation>
    <scope>IDENTIFICATION</scope>
</reference>
<feature type="compositionally biased region" description="Low complexity" evidence="9">
    <location>
        <begin position="1"/>
        <end position="13"/>
    </location>
</feature>
<dbReference type="Pfam" id="PF07061">
    <property type="entry name" value="Swi5"/>
    <property type="match status" value="1"/>
</dbReference>
<dbReference type="GO" id="GO:0032798">
    <property type="term" value="C:Swi5-Sfr1 complex"/>
    <property type="evidence" value="ECO:0007669"/>
    <property type="project" value="UniProtKB-ARBA"/>
</dbReference>
<evidence type="ECO:0000256" key="9">
    <source>
        <dbReference type="SAM" id="MobiDB-lite"/>
    </source>
</evidence>
<evidence type="ECO:0000313" key="10">
    <source>
        <dbReference type="Ensembl" id="ENSSHAP00000027941.1"/>
    </source>
</evidence>
<comment type="similarity">
    <text evidence="1">Belongs to the SWI5/SAE3 family.</text>
</comment>
<dbReference type="Proteomes" id="UP000007648">
    <property type="component" value="Unassembled WGS sequence"/>
</dbReference>
<dbReference type="FunFam" id="1.20.5.170:FF:000056">
    <property type="entry name" value="DNA repair protein SWI5 homolog"/>
    <property type="match status" value="1"/>
</dbReference>
<dbReference type="InterPro" id="IPR010760">
    <property type="entry name" value="DNA-repair_Swi5"/>
</dbReference>
<dbReference type="PANTHER" id="PTHR28529">
    <property type="entry name" value="DNA REPAIR PROTEIN SWI5 HOMOLOG"/>
    <property type="match status" value="1"/>
</dbReference>
<dbReference type="GO" id="GO:0034974">
    <property type="term" value="C:Swi5-Swi2 complex"/>
    <property type="evidence" value="ECO:0007669"/>
    <property type="project" value="TreeGrafter"/>
</dbReference>
<proteinExistence type="inferred from homology"/>
<accession>A0A7N4NUG2</accession>
<evidence type="ECO:0000256" key="1">
    <source>
        <dbReference type="ARBA" id="ARBA00008060"/>
    </source>
</evidence>
<dbReference type="GO" id="GO:0000724">
    <property type="term" value="P:double-strand break repair via homologous recombination"/>
    <property type="evidence" value="ECO:0007669"/>
    <property type="project" value="TreeGrafter"/>
</dbReference>
<evidence type="ECO:0000256" key="4">
    <source>
        <dbReference type="ARBA" id="ARBA00023204"/>
    </source>
</evidence>
<dbReference type="GeneTree" id="ENSGT00390000009349"/>
<evidence type="ECO:0000256" key="5">
    <source>
        <dbReference type="ARBA" id="ARBA00030081"/>
    </source>
</evidence>
<dbReference type="InParanoid" id="A0A7N4NUG2"/>
<feature type="compositionally biased region" description="Basic residues" evidence="9">
    <location>
        <begin position="28"/>
        <end position="39"/>
    </location>
</feature>
<sequence>SRQPPRHSIQQPPRRSRSSHREGEGRGRQRRASQRLRLRRSPVLSRAPVAWPRPRRCLAPAFLFLTPWLARALVPEQERPSARPLPRSLAALESRSLQKPSGGEPRTPGLRRARLGLPKRHSAAFRSPVPAPKFGQANETNEESLRLEIQELKQKRDTLDQEISQLMAEGYVVSELEDHISLLHEYNDIKDVGQMLMGKLARIRGVTTKELYWQCPED</sequence>
<organism evidence="10 11">
    <name type="scientific">Sarcophilus harrisii</name>
    <name type="common">Tasmanian devil</name>
    <name type="synonym">Sarcophilus laniarius</name>
    <dbReference type="NCBI Taxonomy" id="9305"/>
    <lineage>
        <taxon>Eukaryota</taxon>
        <taxon>Metazoa</taxon>
        <taxon>Chordata</taxon>
        <taxon>Craniata</taxon>
        <taxon>Vertebrata</taxon>
        <taxon>Euteleostomi</taxon>
        <taxon>Mammalia</taxon>
        <taxon>Metatheria</taxon>
        <taxon>Dasyuromorphia</taxon>
        <taxon>Dasyuridae</taxon>
        <taxon>Sarcophilus</taxon>
    </lineage>
</organism>
<comment type="subunit">
    <text evidence="7">Component of the SWI5-SFR1 complex. Interacts with RAD51.</text>
</comment>
<reference evidence="10 11" key="1">
    <citation type="journal article" date="2011" name="Proc. Natl. Acad. Sci. U.S.A.">
        <title>Genetic diversity and population structure of the endangered marsupial Sarcophilus harrisii (Tasmanian devil).</title>
        <authorList>
            <person name="Miller W."/>
            <person name="Hayes V.M."/>
            <person name="Ratan A."/>
            <person name="Petersen D.C."/>
            <person name="Wittekindt N.E."/>
            <person name="Miller J."/>
            <person name="Walenz B."/>
            <person name="Knight J."/>
            <person name="Qi J."/>
            <person name="Zhao F."/>
            <person name="Wang Q."/>
            <person name="Bedoya-Reina O.C."/>
            <person name="Katiyar N."/>
            <person name="Tomsho L.P."/>
            <person name="Kasson L.M."/>
            <person name="Hardie R.A."/>
            <person name="Woodbridge P."/>
            <person name="Tindall E.A."/>
            <person name="Bertelsen M.F."/>
            <person name="Dixon D."/>
            <person name="Pyecroft S."/>
            <person name="Helgen K.M."/>
            <person name="Lesk A.M."/>
            <person name="Pringle T.H."/>
            <person name="Patterson N."/>
            <person name="Zhang Y."/>
            <person name="Kreiss A."/>
            <person name="Woods G.M."/>
            <person name="Jones M.E."/>
            <person name="Schuster S.C."/>
        </authorList>
    </citation>
    <scope>NUCLEOTIDE SEQUENCE [LARGE SCALE GENOMIC DNA]</scope>
</reference>
<comment type="function">
    <text evidence="6">Component of the SWI5-SFR1 complex, a complex required for double-strand break repair via homologous recombination.</text>
</comment>